<dbReference type="SUPFAM" id="SSF51430">
    <property type="entry name" value="NAD(P)-linked oxidoreductase"/>
    <property type="match status" value="1"/>
</dbReference>
<evidence type="ECO:0000256" key="4">
    <source>
        <dbReference type="ARBA" id="ARBA00022490"/>
    </source>
</evidence>
<protein>
    <recommendedName>
        <fullName evidence="10">NADP-dependent oxidoreductase domain-containing protein</fullName>
    </recommendedName>
</protein>
<keyword evidence="6" id="KW-0521">NADP</keyword>
<dbReference type="PANTHER" id="PTHR43150">
    <property type="entry name" value="HYPERKINETIC, ISOFORM M"/>
    <property type="match status" value="1"/>
</dbReference>
<evidence type="ECO:0000313" key="11">
    <source>
        <dbReference type="EMBL" id="KAF7427759.1"/>
    </source>
</evidence>
<keyword evidence="7" id="KW-0630">Potassium</keyword>
<dbReference type="Proteomes" id="UP000600918">
    <property type="component" value="Unassembled WGS sequence"/>
</dbReference>
<evidence type="ECO:0000259" key="10">
    <source>
        <dbReference type="Pfam" id="PF00248"/>
    </source>
</evidence>
<keyword evidence="5" id="KW-0633">Potassium transport</keyword>
<dbReference type="NCBIfam" id="TIGR01293">
    <property type="entry name" value="Kv_beta"/>
    <property type="match status" value="1"/>
</dbReference>
<dbReference type="EMBL" id="JACSDY010000005">
    <property type="protein sequence ID" value="KAF7427759.1"/>
    <property type="molecule type" value="Genomic_DNA"/>
</dbReference>
<dbReference type="GO" id="GO:0005737">
    <property type="term" value="C:cytoplasm"/>
    <property type="evidence" value="ECO:0007669"/>
    <property type="project" value="UniProtKB-SubCell"/>
</dbReference>
<dbReference type="GO" id="GO:0015459">
    <property type="term" value="F:potassium channel regulator activity"/>
    <property type="evidence" value="ECO:0007669"/>
    <property type="project" value="TreeGrafter"/>
</dbReference>
<dbReference type="GO" id="GO:0044325">
    <property type="term" value="F:transmembrane transporter binding"/>
    <property type="evidence" value="ECO:0007669"/>
    <property type="project" value="TreeGrafter"/>
</dbReference>
<dbReference type="Pfam" id="PF00248">
    <property type="entry name" value="Aldo_ket_red"/>
    <property type="match status" value="1"/>
</dbReference>
<evidence type="ECO:0000256" key="6">
    <source>
        <dbReference type="ARBA" id="ARBA00022857"/>
    </source>
</evidence>
<dbReference type="Gene3D" id="3.20.20.100">
    <property type="entry name" value="NADP-dependent oxidoreductase domain"/>
    <property type="match status" value="1"/>
</dbReference>
<dbReference type="InterPro" id="IPR023210">
    <property type="entry name" value="NADP_OxRdtase_dom"/>
</dbReference>
<dbReference type="AlphaFoldDB" id="A0A834UBK6"/>
<comment type="subcellular location">
    <subcellularLocation>
        <location evidence="1">Cytoplasm</location>
    </subcellularLocation>
</comment>
<dbReference type="GO" id="GO:0016491">
    <property type="term" value="F:oxidoreductase activity"/>
    <property type="evidence" value="ECO:0007669"/>
    <property type="project" value="UniProtKB-KW"/>
</dbReference>
<keyword evidence="9" id="KW-0406">Ion transport</keyword>
<comment type="caution">
    <text evidence="11">The sequence shown here is derived from an EMBL/GenBank/DDBJ whole genome shotgun (WGS) entry which is preliminary data.</text>
</comment>
<accession>A0A834UBK6</accession>
<keyword evidence="12" id="KW-1185">Reference proteome</keyword>
<dbReference type="InterPro" id="IPR036812">
    <property type="entry name" value="NAD(P)_OxRdtase_dom_sf"/>
</dbReference>
<proteinExistence type="inferred from homology"/>
<evidence type="ECO:0000256" key="2">
    <source>
        <dbReference type="ARBA" id="ARBA00006515"/>
    </source>
</evidence>
<dbReference type="PRINTS" id="PR01577">
    <property type="entry name" value="KCNABCHANNEL"/>
</dbReference>
<keyword evidence="4" id="KW-0963">Cytoplasm</keyword>
<comment type="similarity">
    <text evidence="2">Belongs to the shaker potassium channel beta subunit family.</text>
</comment>
<gene>
    <name evidence="11" type="ORF">H0235_007453</name>
</gene>
<evidence type="ECO:0000256" key="5">
    <source>
        <dbReference type="ARBA" id="ARBA00022538"/>
    </source>
</evidence>
<evidence type="ECO:0000313" key="12">
    <source>
        <dbReference type="Proteomes" id="UP000600918"/>
    </source>
</evidence>
<evidence type="ECO:0000256" key="9">
    <source>
        <dbReference type="ARBA" id="ARBA00023065"/>
    </source>
</evidence>
<dbReference type="InterPro" id="IPR005399">
    <property type="entry name" value="K_chnl_volt-dep_bsu_KCNAB-rel"/>
</dbReference>
<dbReference type="GO" id="GO:1901379">
    <property type="term" value="P:regulation of potassium ion transmembrane transport"/>
    <property type="evidence" value="ECO:0007669"/>
    <property type="project" value="TreeGrafter"/>
</dbReference>
<evidence type="ECO:0000256" key="7">
    <source>
        <dbReference type="ARBA" id="ARBA00022958"/>
    </source>
</evidence>
<dbReference type="GO" id="GO:0005249">
    <property type="term" value="F:voltage-gated potassium channel activity"/>
    <property type="evidence" value="ECO:0007669"/>
    <property type="project" value="InterPro"/>
</dbReference>
<feature type="domain" description="NADP-dependent oxidoreductase" evidence="10">
    <location>
        <begin position="110"/>
        <end position="398"/>
    </location>
</feature>
<keyword evidence="8" id="KW-0560">Oxidoreductase</keyword>
<dbReference type="PANTHER" id="PTHR43150:SF2">
    <property type="entry name" value="HYPERKINETIC, ISOFORM M"/>
    <property type="match status" value="1"/>
</dbReference>
<dbReference type="InterPro" id="IPR005983">
    <property type="entry name" value="K_chnl_volt-dep_bsu_KCNAB"/>
</dbReference>
<name>A0A834UBK6_VESPE</name>
<sequence>MVGWFGRLELIISKLELKSAPVSKSGGGGGAPGADFLDWCRAPIASLDCMEEFNGGGGGAETGVHCSNTAGTKEQLLTSCIAAQAQRLQHPSPGIRYRNLGKSGLRVSNVGLGTWTTFGVGGCGNEETAEAVVALAYDSGINVFDLSEAHSGHRAEIQFGRILLRRAWNRSSYVVTTKIYWNTKTEGRGLSRKHIIESVQASLVRLQLSYIDIVMIHKVDPMCPMEEIVRAMNYVISKGWVMYWGTSRWSPVEIMEAYTNCRQFNCVTPIVEQAEYHLFYREKPELYMPELYNKIGVGLMAWSTVTIGMVSSKPEDCGVSFLSRSSYKEYAWKDKSADEETRKYSDKLRDVCALAERLGCSFGQLAIAWSLKNESVQCLLLGASNIDQLYESLQSLQVNRFRN</sequence>
<evidence type="ECO:0000256" key="8">
    <source>
        <dbReference type="ARBA" id="ARBA00023002"/>
    </source>
</evidence>
<keyword evidence="3" id="KW-0813">Transport</keyword>
<evidence type="ECO:0000256" key="3">
    <source>
        <dbReference type="ARBA" id="ARBA00022448"/>
    </source>
</evidence>
<reference evidence="11" key="1">
    <citation type="journal article" date="2020" name="G3 (Bethesda)">
        <title>High-Quality Assemblies for Three Invasive Social Wasps from the &lt;i&gt;Vespula&lt;/i&gt; Genus.</title>
        <authorList>
            <person name="Harrop T.W.R."/>
            <person name="Guhlin J."/>
            <person name="McLaughlin G.M."/>
            <person name="Permina E."/>
            <person name="Stockwell P."/>
            <person name="Gilligan J."/>
            <person name="Le Lec M.F."/>
            <person name="Gruber M.A.M."/>
            <person name="Quinn O."/>
            <person name="Lovegrove M."/>
            <person name="Duncan E.J."/>
            <person name="Remnant E.J."/>
            <person name="Van Eeckhoven J."/>
            <person name="Graham B."/>
            <person name="Knapp R.A."/>
            <person name="Langford K.W."/>
            <person name="Kronenberg Z."/>
            <person name="Press M.O."/>
            <person name="Eacker S.M."/>
            <person name="Wilson-Rankin E.E."/>
            <person name="Purcell J."/>
            <person name="Lester P.J."/>
            <person name="Dearden P.K."/>
        </authorList>
    </citation>
    <scope>NUCLEOTIDE SEQUENCE</scope>
    <source>
        <strain evidence="11">Volc-1</strain>
    </source>
</reference>
<dbReference type="GO" id="GO:0008076">
    <property type="term" value="C:voltage-gated potassium channel complex"/>
    <property type="evidence" value="ECO:0007669"/>
    <property type="project" value="TreeGrafter"/>
</dbReference>
<evidence type="ECO:0000256" key="1">
    <source>
        <dbReference type="ARBA" id="ARBA00004496"/>
    </source>
</evidence>
<organism evidence="11 12">
    <name type="scientific">Vespula pensylvanica</name>
    <name type="common">Western yellow jacket</name>
    <name type="synonym">Wasp</name>
    <dbReference type="NCBI Taxonomy" id="30213"/>
    <lineage>
        <taxon>Eukaryota</taxon>
        <taxon>Metazoa</taxon>
        <taxon>Ecdysozoa</taxon>
        <taxon>Arthropoda</taxon>
        <taxon>Hexapoda</taxon>
        <taxon>Insecta</taxon>
        <taxon>Pterygota</taxon>
        <taxon>Neoptera</taxon>
        <taxon>Endopterygota</taxon>
        <taxon>Hymenoptera</taxon>
        <taxon>Apocrita</taxon>
        <taxon>Aculeata</taxon>
        <taxon>Vespoidea</taxon>
        <taxon>Vespidae</taxon>
        <taxon>Vespinae</taxon>
        <taxon>Vespula</taxon>
    </lineage>
</organism>